<evidence type="ECO:0000256" key="1">
    <source>
        <dbReference type="ARBA" id="ARBA00009986"/>
    </source>
</evidence>
<keyword evidence="11" id="KW-1185">Reference proteome</keyword>
<proteinExistence type="inferred from homology"/>
<dbReference type="FunFam" id="3.40.309.10:FF:000010">
    <property type="entry name" value="Gamma-aminobutyraldehyde dehydrogenase"/>
    <property type="match status" value="1"/>
</dbReference>
<organism evidence="10">
    <name type="scientific">Vecturithrix granuli</name>
    <dbReference type="NCBI Taxonomy" id="1499967"/>
    <lineage>
        <taxon>Bacteria</taxon>
        <taxon>Candidatus Moduliflexota</taxon>
        <taxon>Candidatus Vecturitrichia</taxon>
        <taxon>Candidatus Vecturitrichales</taxon>
        <taxon>Candidatus Vecturitrichaceae</taxon>
        <taxon>Candidatus Vecturithrix</taxon>
    </lineage>
</organism>
<dbReference type="PANTHER" id="PTHR42986:SF1">
    <property type="entry name" value="BENZALDEHYDE DEHYDROGENASE YFMT"/>
    <property type="match status" value="1"/>
</dbReference>
<dbReference type="STRING" id="1499967.U27_00978"/>
<reference evidence="10" key="1">
    <citation type="journal article" date="2015" name="PeerJ">
        <title>First genomic representation of candidate bacterial phylum KSB3 points to enhanced environmental sensing as a trigger of wastewater bulking.</title>
        <authorList>
            <person name="Sekiguchi Y."/>
            <person name="Ohashi A."/>
            <person name="Parks D.H."/>
            <person name="Yamauchi T."/>
            <person name="Tyson G.W."/>
            <person name="Hugenholtz P."/>
        </authorList>
    </citation>
    <scope>NUCLEOTIDE SEQUENCE [LARGE SCALE GENOMIC DNA]</scope>
</reference>
<evidence type="ECO:0000256" key="3">
    <source>
        <dbReference type="ARBA" id="ARBA00023002"/>
    </source>
</evidence>
<dbReference type="PANTHER" id="PTHR42986">
    <property type="entry name" value="BENZALDEHYDE DEHYDROGENASE YFMT"/>
    <property type="match status" value="1"/>
</dbReference>
<comment type="pathway">
    <text evidence="5">Aromatic compound metabolism; naphthalene degradation.</text>
</comment>
<evidence type="ECO:0000256" key="5">
    <source>
        <dbReference type="ARBA" id="ARBA00035632"/>
    </source>
</evidence>
<accession>A0A081C925</accession>
<dbReference type="InterPro" id="IPR016161">
    <property type="entry name" value="Ald_DH/histidinol_DH"/>
</dbReference>
<gene>
    <name evidence="10" type="ORF">U27_00978</name>
</gene>
<dbReference type="SUPFAM" id="SSF53720">
    <property type="entry name" value="ALDH-like"/>
    <property type="match status" value="1"/>
</dbReference>
<evidence type="ECO:0000256" key="8">
    <source>
        <dbReference type="ARBA" id="ARBA00070319"/>
    </source>
</evidence>
<dbReference type="Gene3D" id="3.40.605.10">
    <property type="entry name" value="Aldehyde Dehydrogenase, Chain A, domain 1"/>
    <property type="match status" value="1"/>
</dbReference>
<dbReference type="InterPro" id="IPR015590">
    <property type="entry name" value="Aldehyde_DH_dom"/>
</dbReference>
<dbReference type="InterPro" id="IPR016163">
    <property type="entry name" value="Ald_DH_C"/>
</dbReference>
<evidence type="ECO:0000259" key="9">
    <source>
        <dbReference type="Pfam" id="PF00171"/>
    </source>
</evidence>
<evidence type="ECO:0000313" key="10">
    <source>
        <dbReference type="EMBL" id="GAK61080.1"/>
    </source>
</evidence>
<dbReference type="eggNOG" id="COG1012">
    <property type="taxonomic scope" value="Bacteria"/>
</dbReference>
<evidence type="ECO:0000313" key="11">
    <source>
        <dbReference type="Proteomes" id="UP000030661"/>
    </source>
</evidence>
<comment type="catalytic activity">
    <reaction evidence="6">
        <text>salicylaldehyde + NAD(+) + H2O = salicylate + NADH + 2 H(+)</text>
        <dbReference type="Rhea" id="RHEA:18537"/>
        <dbReference type="ChEBI" id="CHEBI:15377"/>
        <dbReference type="ChEBI" id="CHEBI:15378"/>
        <dbReference type="ChEBI" id="CHEBI:16008"/>
        <dbReference type="ChEBI" id="CHEBI:30762"/>
        <dbReference type="ChEBI" id="CHEBI:57540"/>
        <dbReference type="ChEBI" id="CHEBI:57945"/>
        <dbReference type="EC" id="1.2.1.65"/>
    </reaction>
</comment>
<dbReference type="Proteomes" id="UP000030661">
    <property type="component" value="Unassembled WGS sequence"/>
</dbReference>
<evidence type="ECO:0000256" key="2">
    <source>
        <dbReference type="ARBA" id="ARBA00022797"/>
    </source>
</evidence>
<dbReference type="HOGENOM" id="CLU_005391_1_0_0"/>
<dbReference type="Pfam" id="PF00171">
    <property type="entry name" value="Aldedh"/>
    <property type="match status" value="1"/>
</dbReference>
<comment type="similarity">
    <text evidence="1">Belongs to the aldehyde dehydrogenase family.</text>
</comment>
<feature type="domain" description="Aldehyde dehydrogenase" evidence="9">
    <location>
        <begin position="14"/>
        <end position="474"/>
    </location>
</feature>
<keyword evidence="3" id="KW-0560">Oxidoreductase</keyword>
<dbReference type="InterPro" id="IPR016162">
    <property type="entry name" value="Ald_DH_N"/>
</dbReference>
<evidence type="ECO:0000256" key="4">
    <source>
        <dbReference type="ARBA" id="ARBA00023027"/>
    </source>
</evidence>
<dbReference type="EC" id="1.2.1.65" evidence="7"/>
<sequence length="485" mass="52484">MSRDYKMYINGEWVGALDGKVYDDLNPYTGEVFAHVPAGKRADAQRAVDAATAAFPVWSHTLPAERQALFLKAADILEKKRNEIITILAEETGCTFGFGMFQCMFTPGLLREAAAQAHQASGEIIPADLPDALYMAVRQPVGVVAGIGPWNAPLILSLRAICMPILYGNTTVLKPSTESAATGGFVLAEIFHEAGFPKGVLNVITNGPGASSEIGDEFIENPKVRRINFTGSSAVGRQLAEKAGRHLKRVALELGGQNPLIILRDADIDLAVNAAAFGGFLHQGQICMSTRRVIVEQPVIKEFTDKFVKKVSAFKVGNPKELDTVIGPIINKKQLRQLQSSVEAAVRDGAMIACGGKSEGPCYYPTILTHVKRGTSFACEETFGPVVSILEVKDEDEALTVANDTMYGLSASVFTSDLAKGLSIAERLESGIVHINDQTVHDEPQVPFGGVKDSGWGRFGGKAAQEEFTELRWIHIHRAARQYPF</sequence>
<dbReference type="AlphaFoldDB" id="A0A081C925"/>
<protein>
    <recommendedName>
        <fullName evidence="8">Salicylaldehyde dehydrogenase</fullName>
        <ecNumber evidence="7">1.2.1.65</ecNumber>
    </recommendedName>
</protein>
<evidence type="ECO:0000256" key="6">
    <source>
        <dbReference type="ARBA" id="ARBA00050596"/>
    </source>
</evidence>
<evidence type="ECO:0000256" key="7">
    <source>
        <dbReference type="ARBA" id="ARBA00066992"/>
    </source>
</evidence>
<dbReference type="EMBL" id="DF820476">
    <property type="protein sequence ID" value="GAK61080.1"/>
    <property type="molecule type" value="Genomic_DNA"/>
</dbReference>
<dbReference type="GO" id="GO:0018485">
    <property type="term" value="F:salicylaldehyde dehydrogenase (NAD+) activity"/>
    <property type="evidence" value="ECO:0007669"/>
    <property type="project" value="UniProtKB-EC"/>
</dbReference>
<dbReference type="FunFam" id="3.40.605.10:FF:000007">
    <property type="entry name" value="NAD/NADP-dependent betaine aldehyde dehydrogenase"/>
    <property type="match status" value="1"/>
</dbReference>
<name>A0A081C925_VECG1</name>
<keyword evidence="2" id="KW-0058">Aromatic hydrocarbons catabolism</keyword>
<dbReference type="Gene3D" id="3.40.309.10">
    <property type="entry name" value="Aldehyde Dehydrogenase, Chain A, domain 2"/>
    <property type="match status" value="1"/>
</dbReference>
<keyword evidence="4" id="KW-0520">NAD</keyword>